<dbReference type="PANTHER" id="PTHR39670:SF2">
    <property type="entry name" value="PARAFLAGELLAR ROD PROTEIN"/>
    <property type="match status" value="1"/>
</dbReference>
<feature type="transmembrane region" description="Helical" evidence="2">
    <location>
        <begin position="3373"/>
        <end position="3393"/>
    </location>
</feature>
<gene>
    <name evidence="3" type="ORF">Q4I31_003016</name>
</gene>
<feature type="region of interest" description="Disordered" evidence="1">
    <location>
        <begin position="2839"/>
        <end position="2898"/>
    </location>
</feature>
<feature type="region of interest" description="Disordered" evidence="1">
    <location>
        <begin position="1367"/>
        <end position="1391"/>
    </location>
</feature>
<feature type="region of interest" description="Disordered" evidence="1">
    <location>
        <begin position="1067"/>
        <end position="1120"/>
    </location>
</feature>
<feature type="compositionally biased region" description="Basic and acidic residues" evidence="1">
    <location>
        <begin position="2839"/>
        <end position="2855"/>
    </location>
</feature>
<feature type="region of interest" description="Disordered" evidence="1">
    <location>
        <begin position="51"/>
        <end position="89"/>
    </location>
</feature>
<keyword evidence="2" id="KW-0812">Transmembrane</keyword>
<feature type="region of interest" description="Disordered" evidence="1">
    <location>
        <begin position="2950"/>
        <end position="2979"/>
    </location>
</feature>
<evidence type="ECO:0000256" key="1">
    <source>
        <dbReference type="SAM" id="MobiDB-lite"/>
    </source>
</evidence>
<feature type="region of interest" description="Disordered" evidence="1">
    <location>
        <begin position="1830"/>
        <end position="1953"/>
    </location>
</feature>
<accession>A0AAW3AMP4</accession>
<keyword evidence="2" id="KW-1133">Transmembrane helix</keyword>
<dbReference type="Proteomes" id="UP001500131">
    <property type="component" value="Unassembled WGS sequence"/>
</dbReference>
<proteinExistence type="predicted"/>
<evidence type="ECO:0000313" key="3">
    <source>
        <dbReference type="EMBL" id="KAL0507368.1"/>
    </source>
</evidence>
<feature type="compositionally biased region" description="Low complexity" evidence="1">
    <location>
        <begin position="1882"/>
        <end position="1907"/>
    </location>
</feature>
<feature type="transmembrane region" description="Helical" evidence="2">
    <location>
        <begin position="3503"/>
        <end position="3530"/>
    </location>
</feature>
<feature type="compositionally biased region" description="Low complexity" evidence="1">
    <location>
        <begin position="1633"/>
        <end position="1642"/>
    </location>
</feature>
<feature type="compositionally biased region" description="Basic and acidic residues" evidence="1">
    <location>
        <begin position="1097"/>
        <end position="1110"/>
    </location>
</feature>
<name>A0AAW3AMP4_9TRYP</name>
<comment type="caution">
    <text evidence="3">The sequence shown here is derived from an EMBL/GenBank/DDBJ whole genome shotgun (WGS) entry which is preliminary data.</text>
</comment>
<dbReference type="EMBL" id="JBAMZK010000020">
    <property type="protein sequence ID" value="KAL0507368.1"/>
    <property type="molecule type" value="Genomic_DNA"/>
</dbReference>
<feature type="region of interest" description="Disordered" evidence="1">
    <location>
        <begin position="368"/>
        <end position="391"/>
    </location>
</feature>
<feature type="compositionally biased region" description="Polar residues" evidence="1">
    <location>
        <begin position="57"/>
        <end position="85"/>
    </location>
</feature>
<dbReference type="PANTHER" id="PTHR39670">
    <property type="entry name" value="C2 DOMAIN-CONTAINING PROTEIN-RELATED"/>
    <property type="match status" value="1"/>
</dbReference>
<evidence type="ECO:0000313" key="4">
    <source>
        <dbReference type="Proteomes" id="UP001500131"/>
    </source>
</evidence>
<keyword evidence="4" id="KW-1185">Reference proteome</keyword>
<feature type="compositionally biased region" description="Low complexity" evidence="1">
    <location>
        <begin position="711"/>
        <end position="724"/>
    </location>
</feature>
<feature type="region of interest" description="Disordered" evidence="1">
    <location>
        <begin position="1699"/>
        <end position="1720"/>
    </location>
</feature>
<feature type="region of interest" description="Disordered" evidence="1">
    <location>
        <begin position="1215"/>
        <end position="1258"/>
    </location>
</feature>
<protein>
    <submittedName>
        <fullName evidence="3">Uncharacterized protein</fullName>
    </submittedName>
</protein>
<feature type="region of interest" description="Disordered" evidence="1">
    <location>
        <begin position="3741"/>
        <end position="3780"/>
    </location>
</feature>
<feature type="region of interest" description="Disordered" evidence="1">
    <location>
        <begin position="558"/>
        <end position="586"/>
    </location>
</feature>
<reference evidence="3 4" key="1">
    <citation type="submission" date="2024-02" db="EMBL/GenBank/DDBJ databases">
        <title>FIRST GENOME SEQUENCES OF Leishmania (Viannia) shawi, Leishmania (Viannia) lindenbergi AND Leishmania (Viannia) utingensis.</title>
        <authorList>
            <person name="Resadore F."/>
            <person name="Custodio M.G.F."/>
            <person name="Boite M.C."/>
            <person name="Cupolillo E."/>
            <person name="Ferreira G.E.M."/>
        </authorList>
    </citation>
    <scope>NUCLEOTIDE SEQUENCE [LARGE SCALE GENOMIC DNA]</scope>
    <source>
        <strain evidence="3 4">MHOM/BR/1966/M15733</strain>
    </source>
</reference>
<feature type="compositionally biased region" description="Polar residues" evidence="1">
    <location>
        <begin position="446"/>
        <end position="465"/>
    </location>
</feature>
<evidence type="ECO:0000256" key="2">
    <source>
        <dbReference type="SAM" id="Phobius"/>
    </source>
</evidence>
<feature type="region of interest" description="Disordered" evidence="1">
    <location>
        <begin position="711"/>
        <end position="750"/>
    </location>
</feature>
<keyword evidence="2" id="KW-0472">Membrane</keyword>
<feature type="compositionally biased region" description="Basic and acidic residues" evidence="1">
    <location>
        <begin position="1369"/>
        <end position="1380"/>
    </location>
</feature>
<feature type="compositionally biased region" description="Low complexity" evidence="1">
    <location>
        <begin position="1711"/>
        <end position="1720"/>
    </location>
</feature>
<feature type="region of interest" description="Disordered" evidence="1">
    <location>
        <begin position="441"/>
        <end position="474"/>
    </location>
</feature>
<feature type="region of interest" description="Disordered" evidence="1">
    <location>
        <begin position="1589"/>
        <end position="1645"/>
    </location>
</feature>
<organism evidence="3 4">
    <name type="scientific">Leishmania lindenbergi</name>
    <dbReference type="NCBI Taxonomy" id="651832"/>
    <lineage>
        <taxon>Eukaryota</taxon>
        <taxon>Discoba</taxon>
        <taxon>Euglenozoa</taxon>
        <taxon>Kinetoplastea</taxon>
        <taxon>Metakinetoplastina</taxon>
        <taxon>Trypanosomatida</taxon>
        <taxon>Trypanosomatidae</taxon>
        <taxon>Leishmaniinae</taxon>
        <taxon>Leishmania</taxon>
    </lineage>
</organism>
<sequence>MIFIEPDVDCFRLHLRDVWVPAPVLVQNPGTIAGPSASAPTSALARPVSRCKKPNGGNHNAPLSHSGLKTETTTEAACARPSSSATREHNDLYADEASSCAKITLEERADAVHRALLSTLHARFPYEALDTLEYAYVLVVTHHTALSLGSQAVTEDELHCLTSLSGFLPEELRYRTFPSHLNTVIDPASVVADATTFVKPAPPATMNGVAADSATAAPAASSAARPSIRVTDDNAATSAVQEEESAAHVMTQALHSASMPPRFYDSIFLLSRALTPEQQALYYEMQLSGRCPVTCEAVHQVGATTEKANWGSGACGNTNTRMELFSVIQGNFTHYVPVDGSGGGNSAAKAARPATSCSSLRHVAGESDTYRVSSTAPSSDEPAQAASRPRSVSGARSLYFSVYRIPLSRFRPAEQQYYTSQREELRWRQRHRGRSSYHTWWRKGQSVRQATSTATPSCGSGNSSESEADGEDWEKEVGPTVKLASPLSGDNLRRNHDVANAIEKLFSSEGHSASGAAEQAPAAEQRSAFRFFRTCHEVLTNYAIAHSPYADTGAMENEEAAVDRAPSPSPLAATPAVHSPSDRQDHPRLPWFPRRFSGVSYVGVTRLLYSLAPCNCYHLVMKDHNALYYARSHRAPYKPQTAQLCLVSDLSPETGGAAALQRQQDDTGGGGGGVLRLAQLKSSTSPLATTSRGVGENHTYCETELLRAVTAASAAPPTAPASAAEVRRRRVGEQKTQAVQPRAPSQMPGVTGQVLSLDRAAPGPRTDKLAVGDGAGGAAAIGCRSDLVCMPFPSRAPSPERADRASVQTWVTTAATAHGRSHLPSSATPMQPCGDLVSATDGFLCVSMSLICNSISGNPQTRLQNLTEKGVHVPSFLLPDGARTVGSPDAAPSCRSSHDVASVDGGADAAAVNLFKALSQSSFAHHKLRYGCIRSVISVAVLDSSQLMSHANPAACSGGGTSSDGARQYGTREATQLQLSQDYSCRGLVDHTWLSIPVQRTPAEQEAIHWMPVMLGCTDCVSDVGLRTAVHLGIFPHASPPSRGAKGSLTGLSAACLPTSAEQFDGVLPTRDGTLSSLRPSQRKKSASTTAAGYAHADARPSNDKKDMSRRMPPVAPLRPYPVNCAKDGVTATTSATTASPSCAAAINVRAAPPNIQEKSESPPAGRECGREAVAAPATTISLVRSSSSSPEIRVEQAHTPVNSFATLHQQKGVPTAFNSAGGDHSHAGPHRMAGTASPPLTRPSSPSLRPDAQVPRTTTTWDRLSITVTAPNEKSQMGSKNVNVDFDEEEQVGAPIPPATATSVRLARGGIALTFDAWPAQQRKSPSSFKAGGALKARRLSANLTPESVQGSVEFLRDCSVAVTRSRHGGDAVKGRSDNETSVETAADSFDGDDDYLERCPSPICTRASARTPQAVGWTPPRGTNMTRVLAAAQHADNTRRGCGGAGVGDDAKFNMQSSGAFAAALPGYSAGAREAPQAATKTINWADKPFSSATATRTGTHTGGSLHFPSVFHTTVETTGMAEEQLDAEGSVPRRGVAMPTTYAAAAERHAGVLGTSGNHKSSRSSGSPQVSLWASRLNPFLAQAHKTPAANSSQPYHLNAGAPPHPPPPPHCLASYTPFPRASGLPQHVQQQQQQQQQQKPLAPLLAAHCTGASATPTPTHRFSAFFTPFGQGTELLHQTAAPTLEQQRLLHTHPQDRRPLPASRQHSTGATGFSAASAPHLRVLPSTLDLSASGVSVSSNSDSASMWLPLQQHPSASPPSQECFFDDAGALHTTCEKREDRRGTVIAANTATPTATGDGDIAPRGVQSAARPSAYFSMTWNARKTVQGASEQMAEPPQQQQRLSGGVAGHPFSSRWLSSPPRHETYEQTQEPQSHPRSSFYPPSSPLGLPSSFAAARSAPPLSGQTSNRSAHYTAPARQTIGAGYPSLLPPPLAPRRGSGGGGQAASAADARHLSRSLFIDEYDNTAATVSSVPHLHGNGQGASRVRPRGLSAMDAAWWQPVRELSSAPNLRYGATIPAADHSRSSTSALCLLGTNQPYNLLRSTTSNPNGHRRDLYGNDGGCHKAGDATADDLAFQQRRRHSYYSCDASSLGCGAATAPLHPVRAAVPPSRLGGLKADAGFEENQGVDEVCAAELSLSPVTPRRTQMQTPFAMRRARCAAATAGHSLGLLSCRRPPLAPRSADGDAARNTLSGGAGTNKLHKFCAGYGAAMPSYSAAWRDGLSVRERVQLRRWALDKEERLHSYRTHLQENYLWGSMPKRYCFERQAGDAVADMTSASLGSGPARESDVEGDGKQQQFATVGYAAWTPRTTAVPPVRHQTAGGLQVERDAQDFRLGGHRSAPDSTTLEVRGLSVDAARVCQAEAHLRQQAKQQAYMEARQQVEELVDGAAAARLATTGVNVSFTLRDVATVFLRLPRTSLHVPRTPGSGPPYVIGGAGLEVLDICHAVCRTEGVSCFLSRRPTQLRGGWTSYLERINLYQEPFFLRDQAFVLLLPVPHAPTLKVCVAIHNINDLLALVCQTPVARILPTTEETWMRQRQYGFEDANGDAEEPQEAEAVVEERRWLFGLFTTRRLAPAAGARAPRKAQQQLPSLEDSDVARRAECCRLRREYQMDGLCLTWRHRARLWYALLRAGLNCLELPACTSPFLIDPVACKARCALLCGRIAAYAVAHYRLETLKAIRQLYLETRAAELSKDRMLKPCDRTHHGTTRGIRLGWTSGSSSHGEASRLLCTSPTLASVSAQQERCGECFDSDGVSSTVHQGIYSEARGGARDSALKTAPYNYFSSTDEAARDPRAVRSGVAFTLDKPSITCSRQPPLTASTSASFHTGHFESARQRMGNRSDEQHQWEKTSIPPQPSAMRDTSRAHPPLRRLASSSRDGWAAGPPTPRTTRSMQLRLAATQRVAAGDVPAASLRHATHRSGLGEGRLTFSDCNGCSDTFGLPSHRSFMPASGRPSAPPPRQQQQQPLWSSDLGTCATSASPVEGLDGEIDTAWNHTRARNNAAATAHRRGSTPARPVLAAPGIASANVLYDVEADNHRYVSGGACGAMHLVRSAAISLDQRSHASSASHGLLSPARSTVASYPSGTSLAPSSKVKVSAAATGDAQRIVLPSTATSTDLDPLLHVDRDDTLASALARLTEDRAANIAPPLTAVLSIVPLAAQPVRGAGAGVVEAGDAPTATPANASAPLPLYAGFIPTPLEVQQHLAQPFNLSIGQVQQLLQWQWEHHQHCYTLMPMPLFIGAAAGPTEVDLSLRLWSSPQRVDSASRGGFNGQASAASPSYAVSPLARELLLHLLRWSWLLPIDHEATQCSRRHRLATTTSHGISSFVGFLILPSARHRSRWRILPLIVLLVAAAEYSAWCLRALLFFAIGYCALNCMTVGLLTPLPSHRGARSRRSCGRWLPRRWWWGMQRTGTTDGCRRGHRRPASRLARNPFPVPENNVPPIDNRVSLLYSLGESTTLDMLERRRVHCAAQAVLVRVLRLQSASASLLSRCQLFFFGYSTALSLWIVLLLVAYALLYVAYLEAGRVVQRSPAEAVFTAAVGQQRGAFWSAKCSNYESDKAPLALWQVTRGVARVIWMNTYAASVASFGLSQPAASASTGAAGPPLEPLQPTMDGDNEAAAAGVAGTVETQLFGHSAAVVATERGGGREGAGEAHGHHTSPSYFYQNGRYYAYDAEPPAWAKSEAATAVSASPSTGAPSGVWHARPPAQPQQEQQFPSVRLVQSQSEWLNRVTQSGASDGKDTSGSHRSPALDNRSADAMDSKSVPTTTSSSIPYRCPSKWTGSSAADPSVLWFLVIAYIVTVCLPWSPYRWLWWRVWSILTHDDALARRPLLTV</sequence>
<feature type="region of interest" description="Disordered" evidence="1">
    <location>
        <begin position="3699"/>
        <end position="3729"/>
    </location>
</feature>
<feature type="compositionally biased region" description="Low complexity" evidence="1">
    <location>
        <begin position="1238"/>
        <end position="1251"/>
    </location>
</feature>
<feature type="compositionally biased region" description="Polar residues" evidence="1">
    <location>
        <begin position="1871"/>
        <end position="1881"/>
    </location>
</feature>